<keyword evidence="3" id="KW-1185">Reference proteome</keyword>
<organism evidence="2 3">
    <name type="scientific">Dermatophagoides farinae</name>
    <name type="common">American house dust mite</name>
    <dbReference type="NCBI Taxonomy" id="6954"/>
    <lineage>
        <taxon>Eukaryota</taxon>
        <taxon>Metazoa</taxon>
        <taxon>Ecdysozoa</taxon>
        <taxon>Arthropoda</taxon>
        <taxon>Chelicerata</taxon>
        <taxon>Arachnida</taxon>
        <taxon>Acari</taxon>
        <taxon>Acariformes</taxon>
        <taxon>Sarcoptiformes</taxon>
        <taxon>Astigmata</taxon>
        <taxon>Psoroptidia</taxon>
        <taxon>Analgoidea</taxon>
        <taxon>Pyroglyphidae</taxon>
        <taxon>Dermatophagoidinae</taxon>
        <taxon>Dermatophagoides</taxon>
    </lineage>
</organism>
<evidence type="ECO:0000313" key="3">
    <source>
        <dbReference type="Proteomes" id="UP000790347"/>
    </source>
</evidence>
<dbReference type="AlphaFoldDB" id="A0A922HY88"/>
<dbReference type="Proteomes" id="UP000790347">
    <property type="component" value="Unassembled WGS sequence"/>
</dbReference>
<proteinExistence type="predicted"/>
<evidence type="ECO:0000256" key="1">
    <source>
        <dbReference type="SAM" id="Phobius"/>
    </source>
</evidence>
<feature type="transmembrane region" description="Helical" evidence="1">
    <location>
        <begin position="6"/>
        <end position="23"/>
    </location>
</feature>
<reference evidence="2" key="2">
    <citation type="journal article" date="2022" name="Res Sq">
        <title>Comparative Genomics Reveals Insights into the Divergent Evolution of Astigmatic Mites and Household Pest Adaptations.</title>
        <authorList>
            <person name="Xiong Q."/>
            <person name="Wan A.T.-Y."/>
            <person name="Liu X.-Y."/>
            <person name="Fung C.S.-H."/>
            <person name="Xiao X."/>
            <person name="Malainual N."/>
            <person name="Hou J."/>
            <person name="Wang L."/>
            <person name="Wang M."/>
            <person name="Yang K."/>
            <person name="Cui Y."/>
            <person name="Leung E."/>
            <person name="Nong W."/>
            <person name="Shin S.-K."/>
            <person name="Au S."/>
            <person name="Jeong K.Y."/>
            <person name="Chew F.T."/>
            <person name="Hui J."/>
            <person name="Leung T.F."/>
            <person name="Tungtrongchitr A."/>
            <person name="Zhong N."/>
            <person name="Liu Z."/>
            <person name="Tsui S."/>
        </authorList>
    </citation>
    <scope>NUCLEOTIDE SEQUENCE</scope>
    <source>
        <strain evidence="2">Derf</strain>
        <tissue evidence="2">Whole organism</tissue>
    </source>
</reference>
<accession>A0A922HY88</accession>
<name>A0A922HY88_DERFA</name>
<keyword evidence="1" id="KW-0472">Membrane</keyword>
<keyword evidence="1" id="KW-0812">Transmembrane</keyword>
<protein>
    <submittedName>
        <fullName evidence="2">Uncharacterized protein</fullName>
    </submittedName>
</protein>
<keyword evidence="1" id="KW-1133">Transmembrane helix</keyword>
<sequence>MYIVLYLIINIQSLLVVLLVLKFKRRKKNVCHTIITAVTGIGAMQYTHIYIYNGVATKAFFLHS</sequence>
<dbReference type="EMBL" id="ASGP02000004">
    <property type="protein sequence ID" value="KAH9511938.1"/>
    <property type="molecule type" value="Genomic_DNA"/>
</dbReference>
<gene>
    <name evidence="2" type="ORF">DERF_010361</name>
</gene>
<reference evidence="2" key="1">
    <citation type="submission" date="2013-05" db="EMBL/GenBank/DDBJ databases">
        <authorList>
            <person name="Yim A.K.Y."/>
            <person name="Chan T.F."/>
            <person name="Ji K.M."/>
            <person name="Liu X.Y."/>
            <person name="Zhou J.W."/>
            <person name="Li R.Q."/>
            <person name="Yang K.Y."/>
            <person name="Li J."/>
            <person name="Li M."/>
            <person name="Law P.T.W."/>
            <person name="Wu Y.L."/>
            <person name="Cai Z.L."/>
            <person name="Qin H."/>
            <person name="Bao Y."/>
            <person name="Leung R.K.K."/>
            <person name="Ng P.K.S."/>
            <person name="Zou J."/>
            <person name="Zhong X.J."/>
            <person name="Ran P.X."/>
            <person name="Zhong N.S."/>
            <person name="Liu Z.G."/>
            <person name="Tsui S.K.W."/>
        </authorList>
    </citation>
    <scope>NUCLEOTIDE SEQUENCE</scope>
    <source>
        <strain evidence="2">Derf</strain>
        <tissue evidence="2">Whole organism</tissue>
    </source>
</reference>
<evidence type="ECO:0000313" key="2">
    <source>
        <dbReference type="EMBL" id="KAH9511938.1"/>
    </source>
</evidence>
<comment type="caution">
    <text evidence="2">The sequence shown here is derived from an EMBL/GenBank/DDBJ whole genome shotgun (WGS) entry which is preliminary data.</text>
</comment>